<dbReference type="Proteomes" id="UP000478052">
    <property type="component" value="Unassembled WGS sequence"/>
</dbReference>
<dbReference type="InterPro" id="IPR011022">
    <property type="entry name" value="Arrestin_C-like"/>
</dbReference>
<evidence type="ECO:0000313" key="3">
    <source>
        <dbReference type="Proteomes" id="UP000478052"/>
    </source>
</evidence>
<gene>
    <name evidence="2" type="ORF">FWK35_00028282</name>
</gene>
<dbReference type="InterPro" id="IPR014752">
    <property type="entry name" value="Arrestin-like_C"/>
</dbReference>
<comment type="caution">
    <text evidence="2">The sequence shown here is derived from an EMBL/GenBank/DDBJ whole genome shotgun (WGS) entry which is preliminary data.</text>
</comment>
<keyword evidence="3" id="KW-1185">Reference proteome</keyword>
<feature type="domain" description="Arrestin C-terminal-like" evidence="1">
    <location>
        <begin position="24"/>
        <end position="102"/>
    </location>
</feature>
<evidence type="ECO:0000259" key="1">
    <source>
        <dbReference type="Pfam" id="PF02752"/>
    </source>
</evidence>
<organism evidence="2 3">
    <name type="scientific">Aphis craccivora</name>
    <name type="common">Cowpea aphid</name>
    <dbReference type="NCBI Taxonomy" id="307492"/>
    <lineage>
        <taxon>Eukaryota</taxon>
        <taxon>Metazoa</taxon>
        <taxon>Ecdysozoa</taxon>
        <taxon>Arthropoda</taxon>
        <taxon>Hexapoda</taxon>
        <taxon>Insecta</taxon>
        <taxon>Pterygota</taxon>
        <taxon>Neoptera</taxon>
        <taxon>Paraneoptera</taxon>
        <taxon>Hemiptera</taxon>
        <taxon>Sternorrhyncha</taxon>
        <taxon>Aphidomorpha</taxon>
        <taxon>Aphidoidea</taxon>
        <taxon>Aphididae</taxon>
        <taxon>Aphidini</taxon>
        <taxon>Aphis</taxon>
        <taxon>Aphis</taxon>
    </lineage>
</organism>
<accession>A0A6G0Z1C7</accession>
<dbReference type="SUPFAM" id="SSF81296">
    <property type="entry name" value="E set domains"/>
    <property type="match status" value="1"/>
</dbReference>
<name>A0A6G0Z1C7_APHCR</name>
<reference evidence="2 3" key="1">
    <citation type="submission" date="2019-08" db="EMBL/GenBank/DDBJ databases">
        <title>Whole genome of Aphis craccivora.</title>
        <authorList>
            <person name="Voronova N.V."/>
            <person name="Shulinski R.S."/>
            <person name="Bandarenka Y.V."/>
            <person name="Zhorov D.G."/>
            <person name="Warner D."/>
        </authorList>
    </citation>
    <scope>NUCLEOTIDE SEQUENCE [LARGE SCALE GENOMIC DNA]</scope>
    <source>
        <strain evidence="2">180601</strain>
        <tissue evidence="2">Whole Body</tissue>
    </source>
</reference>
<dbReference type="Gene3D" id="2.60.40.640">
    <property type="match status" value="1"/>
</dbReference>
<dbReference type="AlphaFoldDB" id="A0A6G0Z1C7"/>
<dbReference type="OrthoDB" id="2333384at2759"/>
<dbReference type="Pfam" id="PF02752">
    <property type="entry name" value="Arrestin_C"/>
    <property type="match status" value="1"/>
</dbReference>
<sequence length="128" mass="14645">MEETEKFIKEKSYLGSGAMTLPPYIPYSGFVPGQTIQITIELDNSSNVDVDYITIRVERIWKIKANTSSKSKQSNIVKKVMVLNPVEKHTPIKLMVQIQIPKRQIILNFKYCGILTDPFTLHVETCSR</sequence>
<evidence type="ECO:0000313" key="2">
    <source>
        <dbReference type="EMBL" id="KAF0764358.1"/>
    </source>
</evidence>
<protein>
    <submittedName>
        <fullName evidence="2">Arrestin domain-containing protein 2-like isoform X1</fullName>
    </submittedName>
</protein>
<dbReference type="EMBL" id="VUJU01001654">
    <property type="protein sequence ID" value="KAF0764358.1"/>
    <property type="molecule type" value="Genomic_DNA"/>
</dbReference>
<dbReference type="InterPro" id="IPR014756">
    <property type="entry name" value="Ig_E-set"/>
</dbReference>
<proteinExistence type="predicted"/>